<reference evidence="1" key="1">
    <citation type="submission" date="2024-12" db="EMBL/GenBank/DDBJ databases">
        <title>Comparative genomics and development of molecular markers within Purpureocillium lilacinum and among Purpureocillium species.</title>
        <authorList>
            <person name="Yeh Z.-Y."/>
            <person name="Ni N.-T."/>
            <person name="Lo P.-H."/>
            <person name="Mushyakhwo K."/>
            <person name="Lin C.-F."/>
            <person name="Nai Y.-S."/>
        </authorList>
    </citation>
    <scope>NUCLEOTIDE SEQUENCE</scope>
    <source>
        <strain evidence="1">NCHU-NPUST-175</strain>
    </source>
</reference>
<comment type="caution">
    <text evidence="1">The sequence shown here is derived from an EMBL/GenBank/DDBJ whole genome shotgun (WGS) entry which is preliminary data.</text>
</comment>
<evidence type="ECO:0000313" key="1">
    <source>
        <dbReference type="EMBL" id="KAL3962246.1"/>
    </source>
</evidence>
<keyword evidence="2" id="KW-1185">Reference proteome</keyword>
<organism evidence="1 2">
    <name type="scientific">Purpureocillium lilacinum</name>
    <name type="common">Paecilomyces lilacinus</name>
    <dbReference type="NCBI Taxonomy" id="33203"/>
    <lineage>
        <taxon>Eukaryota</taxon>
        <taxon>Fungi</taxon>
        <taxon>Dikarya</taxon>
        <taxon>Ascomycota</taxon>
        <taxon>Pezizomycotina</taxon>
        <taxon>Sordariomycetes</taxon>
        <taxon>Hypocreomycetidae</taxon>
        <taxon>Hypocreales</taxon>
        <taxon>Ophiocordycipitaceae</taxon>
        <taxon>Purpureocillium</taxon>
    </lineage>
</organism>
<gene>
    <name evidence="1" type="ORF">ACCO45_003769</name>
</gene>
<dbReference type="Proteomes" id="UP001638806">
    <property type="component" value="Unassembled WGS sequence"/>
</dbReference>
<accession>A0ACC4E3M1</accession>
<dbReference type="EMBL" id="JBGNUJ010000003">
    <property type="protein sequence ID" value="KAL3962246.1"/>
    <property type="molecule type" value="Genomic_DNA"/>
</dbReference>
<evidence type="ECO:0000313" key="2">
    <source>
        <dbReference type="Proteomes" id="UP001638806"/>
    </source>
</evidence>
<proteinExistence type="predicted"/>
<sequence>MRAPARPASSSRDCSHHQCPEALTEVSSRPRLASTAAGELAPGFLRPIGAGRLDHLPPSQAATTPWLTDNATLARTMPCPHRPCQLPSSVDKIGRAVQETLPEEDVSTGVRQRSRTQAGSNEPKHLALH</sequence>
<protein>
    <submittedName>
        <fullName evidence="1">Uncharacterized protein</fullName>
    </submittedName>
</protein>
<name>A0ACC4E3M1_PURLI</name>